<dbReference type="PROSITE" id="PS01229">
    <property type="entry name" value="COF_2"/>
    <property type="match status" value="1"/>
</dbReference>
<name>A0A378NVF1_9FIRM</name>
<dbReference type="PANTHER" id="PTHR10000:SF8">
    <property type="entry name" value="HAD SUPERFAMILY HYDROLASE-LIKE, TYPE 3"/>
    <property type="match status" value="1"/>
</dbReference>
<proteinExistence type="predicted"/>
<dbReference type="InterPro" id="IPR000150">
    <property type="entry name" value="Cof"/>
</dbReference>
<dbReference type="SFLD" id="SFLDG01144">
    <property type="entry name" value="C2.B.4:_PGP_Like"/>
    <property type="match status" value="1"/>
</dbReference>
<gene>
    <name evidence="1" type="primary">yidA_3</name>
    <name evidence="1" type="ORF">NCTC10571_02545</name>
</gene>
<dbReference type="InterPro" id="IPR006379">
    <property type="entry name" value="HAD-SF_hydro_IIB"/>
</dbReference>
<protein>
    <submittedName>
        <fullName evidence="1">Phosphatase YidA</fullName>
        <ecNumber evidence="1">3.1.3.-</ecNumber>
    </submittedName>
</protein>
<dbReference type="NCBIfam" id="TIGR00099">
    <property type="entry name" value="Cof-subfamily"/>
    <property type="match status" value="1"/>
</dbReference>
<dbReference type="Gene3D" id="3.40.50.1000">
    <property type="entry name" value="HAD superfamily/HAD-like"/>
    <property type="match status" value="1"/>
</dbReference>
<dbReference type="GO" id="GO:0016791">
    <property type="term" value="F:phosphatase activity"/>
    <property type="evidence" value="ECO:0007669"/>
    <property type="project" value="TreeGrafter"/>
</dbReference>
<dbReference type="SUPFAM" id="SSF56784">
    <property type="entry name" value="HAD-like"/>
    <property type="match status" value="1"/>
</dbReference>
<dbReference type="EC" id="3.1.3.-" evidence="1"/>
<dbReference type="EMBL" id="UGPP01000001">
    <property type="protein sequence ID" value="STY72352.1"/>
    <property type="molecule type" value="Genomic_DNA"/>
</dbReference>
<dbReference type="InterPro" id="IPR023214">
    <property type="entry name" value="HAD_sf"/>
</dbReference>
<dbReference type="RefSeq" id="WP_015561931.1">
    <property type="nucleotide sequence ID" value="NZ_UGPP01000001.1"/>
</dbReference>
<dbReference type="Pfam" id="PF08282">
    <property type="entry name" value="Hydrolase_3"/>
    <property type="match status" value="1"/>
</dbReference>
<dbReference type="InterPro" id="IPR036412">
    <property type="entry name" value="HAD-like_sf"/>
</dbReference>
<dbReference type="Proteomes" id="UP000255234">
    <property type="component" value="Unassembled WGS sequence"/>
</dbReference>
<reference evidence="1 2" key="1">
    <citation type="submission" date="2018-06" db="EMBL/GenBank/DDBJ databases">
        <authorList>
            <consortium name="Pathogen Informatics"/>
            <person name="Doyle S."/>
        </authorList>
    </citation>
    <scope>NUCLEOTIDE SEQUENCE [LARGE SCALE GENOMIC DNA]</scope>
    <source>
        <strain evidence="1 2">NCTC10571</strain>
    </source>
</reference>
<organism evidence="1 2">
    <name type="scientific">Megamonas hypermegale</name>
    <dbReference type="NCBI Taxonomy" id="158847"/>
    <lineage>
        <taxon>Bacteria</taxon>
        <taxon>Bacillati</taxon>
        <taxon>Bacillota</taxon>
        <taxon>Negativicutes</taxon>
        <taxon>Selenomonadales</taxon>
        <taxon>Selenomonadaceae</taxon>
        <taxon>Megamonas</taxon>
    </lineage>
</organism>
<dbReference type="NCBIfam" id="TIGR01484">
    <property type="entry name" value="HAD-SF-IIB"/>
    <property type="match status" value="1"/>
</dbReference>
<dbReference type="Gene3D" id="3.30.1240.10">
    <property type="match status" value="1"/>
</dbReference>
<evidence type="ECO:0000313" key="2">
    <source>
        <dbReference type="Proteomes" id="UP000255234"/>
    </source>
</evidence>
<dbReference type="SFLD" id="SFLDS00003">
    <property type="entry name" value="Haloacid_Dehalogenase"/>
    <property type="match status" value="1"/>
</dbReference>
<dbReference type="CDD" id="cd07516">
    <property type="entry name" value="HAD_Pase"/>
    <property type="match status" value="1"/>
</dbReference>
<dbReference type="GO" id="GO:0005829">
    <property type="term" value="C:cytosol"/>
    <property type="evidence" value="ECO:0007669"/>
    <property type="project" value="TreeGrafter"/>
</dbReference>
<dbReference type="PROSITE" id="PS01228">
    <property type="entry name" value="COF_1"/>
    <property type="match status" value="1"/>
</dbReference>
<keyword evidence="1" id="KW-0378">Hydrolase</keyword>
<dbReference type="PANTHER" id="PTHR10000">
    <property type="entry name" value="PHOSPHOSERINE PHOSPHATASE"/>
    <property type="match status" value="1"/>
</dbReference>
<dbReference type="GO" id="GO:0000287">
    <property type="term" value="F:magnesium ion binding"/>
    <property type="evidence" value="ECO:0007669"/>
    <property type="project" value="TreeGrafter"/>
</dbReference>
<dbReference type="AlphaFoldDB" id="A0A378NVF1"/>
<sequence>MSIKLIALDMDGTLLNRQKLVSEENASAIKRAMDKGIYVTIATGRMPASAVYFAKQLNMNCPVISCNGGVVKDLNTGKSIYEAHFPKDTITKLISICYQKNWYIRWYIGDTIYIRYVDMDMFLAYKTTKGLNIVEVGDEFEKYTENVTQLVVCDLNGNIQKIQDELSNIFKDKIGLQQNTEYTMDITLPNINKAVGLSKLAQYLQIDKSEIMACGDGDNDLAMIEYAGLGVAMGNAIDDVKNIAQFITKDCDENGIAYVIDKFI</sequence>
<accession>A0A378NVF1</accession>
<dbReference type="SFLD" id="SFLDG01140">
    <property type="entry name" value="C2.B:_Phosphomannomutase_and_P"/>
    <property type="match status" value="1"/>
</dbReference>
<evidence type="ECO:0000313" key="1">
    <source>
        <dbReference type="EMBL" id="STY72352.1"/>
    </source>
</evidence>